<dbReference type="EMBL" id="PXYW01000010">
    <property type="protein sequence ID" value="PSR34260.1"/>
    <property type="molecule type" value="Genomic_DNA"/>
</dbReference>
<dbReference type="Proteomes" id="UP000242972">
    <property type="component" value="Unassembled WGS sequence"/>
</dbReference>
<proteinExistence type="predicted"/>
<sequence>MLWLLGWLIIVLGVGWRMVPDIVYSGGNLHHAVHWFVYGYDRVWYRDRTYTDPAPESWRWADAHYGPLQATGQTVIGMPVYSNTPKNYPYVPTVLILRKTPERVLVYELSGGP</sequence>
<name>A0A2T2XIH8_9FIRM</name>
<reference evidence="1 2" key="1">
    <citation type="journal article" date="2014" name="BMC Genomics">
        <title>Comparison of environmental and isolate Sulfobacillus genomes reveals diverse carbon, sulfur, nitrogen, and hydrogen metabolisms.</title>
        <authorList>
            <person name="Justice N.B."/>
            <person name="Norman A."/>
            <person name="Brown C.T."/>
            <person name="Singh A."/>
            <person name="Thomas B.C."/>
            <person name="Banfield J.F."/>
        </authorList>
    </citation>
    <scope>NUCLEOTIDE SEQUENCE [LARGE SCALE GENOMIC DNA]</scope>
    <source>
        <strain evidence="1">AMDSBA4</strain>
    </source>
</reference>
<evidence type="ECO:0000313" key="2">
    <source>
        <dbReference type="Proteomes" id="UP000242972"/>
    </source>
</evidence>
<comment type="caution">
    <text evidence="1">The sequence shown here is derived from an EMBL/GenBank/DDBJ whole genome shotgun (WGS) entry which is preliminary data.</text>
</comment>
<organism evidence="1 2">
    <name type="scientific">Sulfobacillus benefaciens</name>
    <dbReference type="NCBI Taxonomy" id="453960"/>
    <lineage>
        <taxon>Bacteria</taxon>
        <taxon>Bacillati</taxon>
        <taxon>Bacillota</taxon>
        <taxon>Clostridia</taxon>
        <taxon>Eubacteriales</taxon>
        <taxon>Clostridiales Family XVII. Incertae Sedis</taxon>
        <taxon>Sulfobacillus</taxon>
    </lineage>
</organism>
<gene>
    <name evidence="1" type="ORF">C7B46_05895</name>
</gene>
<evidence type="ECO:0000313" key="1">
    <source>
        <dbReference type="EMBL" id="PSR34260.1"/>
    </source>
</evidence>
<dbReference type="AlphaFoldDB" id="A0A2T2XIH8"/>
<protein>
    <submittedName>
        <fullName evidence="1">Uncharacterized protein</fullName>
    </submittedName>
</protein>
<accession>A0A2T2XIH8</accession>